<evidence type="ECO:0000313" key="2">
    <source>
        <dbReference type="Proteomes" id="UP000245119"/>
    </source>
</evidence>
<accession>A0A2T7PNB0</accession>
<gene>
    <name evidence="1" type="ORF">C0Q70_06195</name>
</gene>
<name>A0A2T7PNB0_POMCA</name>
<keyword evidence="2" id="KW-1185">Reference proteome</keyword>
<dbReference type="AlphaFoldDB" id="A0A2T7PNB0"/>
<evidence type="ECO:0000313" key="1">
    <source>
        <dbReference type="EMBL" id="PVD34914.1"/>
    </source>
</evidence>
<organism evidence="1 2">
    <name type="scientific">Pomacea canaliculata</name>
    <name type="common">Golden apple snail</name>
    <dbReference type="NCBI Taxonomy" id="400727"/>
    <lineage>
        <taxon>Eukaryota</taxon>
        <taxon>Metazoa</taxon>
        <taxon>Spiralia</taxon>
        <taxon>Lophotrochozoa</taxon>
        <taxon>Mollusca</taxon>
        <taxon>Gastropoda</taxon>
        <taxon>Caenogastropoda</taxon>
        <taxon>Architaenioglossa</taxon>
        <taxon>Ampullarioidea</taxon>
        <taxon>Ampullariidae</taxon>
        <taxon>Pomacea</taxon>
    </lineage>
</organism>
<reference evidence="1 2" key="1">
    <citation type="submission" date="2018-04" db="EMBL/GenBank/DDBJ databases">
        <title>The genome of golden apple snail Pomacea canaliculata provides insight into stress tolerance and invasive adaptation.</title>
        <authorList>
            <person name="Liu C."/>
            <person name="Liu B."/>
            <person name="Ren Y."/>
            <person name="Zhang Y."/>
            <person name="Wang H."/>
            <person name="Li S."/>
            <person name="Jiang F."/>
            <person name="Yin L."/>
            <person name="Zhang G."/>
            <person name="Qian W."/>
            <person name="Fan W."/>
        </authorList>
    </citation>
    <scope>NUCLEOTIDE SEQUENCE [LARGE SCALE GENOMIC DNA]</scope>
    <source>
        <strain evidence="1">SZHN2017</strain>
        <tissue evidence="1">Muscle</tissue>
    </source>
</reference>
<protein>
    <submittedName>
        <fullName evidence="1">Uncharacterized protein</fullName>
    </submittedName>
</protein>
<comment type="caution">
    <text evidence="1">The sequence shown here is derived from an EMBL/GenBank/DDBJ whole genome shotgun (WGS) entry which is preliminary data.</text>
</comment>
<dbReference type="EMBL" id="PZQS01000003">
    <property type="protein sequence ID" value="PVD34914.1"/>
    <property type="molecule type" value="Genomic_DNA"/>
</dbReference>
<sequence>MCMIAPAQFSARLSDARAAYGALLPPPPLPLPIARTGEMFLKEETVDDDPRALTRPPRQVIKGANYGLQSLVRLLVT</sequence>
<dbReference type="Proteomes" id="UP000245119">
    <property type="component" value="Linkage Group LG3"/>
</dbReference>
<proteinExistence type="predicted"/>